<keyword evidence="4" id="KW-1185">Reference proteome</keyword>
<dbReference type="OrthoDB" id="6436133at2759"/>
<reference evidence="3 4" key="1">
    <citation type="submission" date="2013-11" db="EMBL/GenBank/DDBJ databases">
        <title>Genome sequencing of Stegodyphus mimosarum.</title>
        <authorList>
            <person name="Bechsgaard J."/>
        </authorList>
    </citation>
    <scope>NUCLEOTIDE SEQUENCE [LARGE SCALE GENOMIC DNA]</scope>
</reference>
<evidence type="ECO:0000256" key="2">
    <source>
        <dbReference type="SAM" id="SignalP"/>
    </source>
</evidence>
<proteinExistence type="predicted"/>
<organism evidence="3 4">
    <name type="scientific">Stegodyphus mimosarum</name>
    <name type="common">African social velvet spider</name>
    <dbReference type="NCBI Taxonomy" id="407821"/>
    <lineage>
        <taxon>Eukaryota</taxon>
        <taxon>Metazoa</taxon>
        <taxon>Ecdysozoa</taxon>
        <taxon>Arthropoda</taxon>
        <taxon>Chelicerata</taxon>
        <taxon>Arachnida</taxon>
        <taxon>Araneae</taxon>
        <taxon>Araneomorphae</taxon>
        <taxon>Entelegynae</taxon>
        <taxon>Eresoidea</taxon>
        <taxon>Eresidae</taxon>
        <taxon>Stegodyphus</taxon>
    </lineage>
</organism>
<protein>
    <submittedName>
        <fullName evidence="3">Uncharacterized protein</fullName>
    </submittedName>
</protein>
<gene>
    <name evidence="3" type="ORF">X975_22924</name>
</gene>
<keyword evidence="2" id="KW-0732">Signal</keyword>
<feature type="signal peptide" evidence="2">
    <location>
        <begin position="1"/>
        <end position="15"/>
    </location>
</feature>
<feature type="chain" id="PRO_5012768410" evidence="2">
    <location>
        <begin position="16"/>
        <end position="162"/>
    </location>
</feature>
<sequence length="162" mass="17312">MFCALSVYCILCVISQYQQYLAGRGRAGQGANCPPIPTVRFQPSMGGPSQNKNVPSVSFQVSHQNGACKPGMLLMVPTPNSSSMSSKSLGHTDLSSVSDENSSCDVSRSKNSTDDTNAATEDEEGSNDVLRDNIKKCNILTPCIVIETEEETSLDKTTLDPS</sequence>
<feature type="region of interest" description="Disordered" evidence="1">
    <location>
        <begin position="79"/>
        <end position="130"/>
    </location>
</feature>
<dbReference type="AlphaFoldDB" id="A0A087UJI8"/>
<name>A0A087UJI8_STEMI</name>
<feature type="non-terminal residue" evidence="3">
    <location>
        <position position="162"/>
    </location>
</feature>
<evidence type="ECO:0000313" key="3">
    <source>
        <dbReference type="EMBL" id="KFM77527.1"/>
    </source>
</evidence>
<accession>A0A087UJI8</accession>
<evidence type="ECO:0000256" key="1">
    <source>
        <dbReference type="SAM" id="MobiDB-lite"/>
    </source>
</evidence>
<feature type="compositionally biased region" description="Polar residues" evidence="1">
    <location>
        <begin position="93"/>
        <end position="106"/>
    </location>
</feature>
<evidence type="ECO:0000313" key="4">
    <source>
        <dbReference type="Proteomes" id="UP000054359"/>
    </source>
</evidence>
<dbReference type="EMBL" id="KK120097">
    <property type="protein sequence ID" value="KFM77527.1"/>
    <property type="molecule type" value="Genomic_DNA"/>
</dbReference>
<dbReference type="Proteomes" id="UP000054359">
    <property type="component" value="Unassembled WGS sequence"/>
</dbReference>